<gene>
    <name evidence="2" type="ORF">CFK38_14740</name>
</gene>
<evidence type="ECO:0000313" key="2">
    <source>
        <dbReference type="EMBL" id="ATG52641.1"/>
    </source>
</evidence>
<reference evidence="3" key="1">
    <citation type="submission" date="2017-09" db="EMBL/GenBank/DDBJ databases">
        <title>Brachybacterium sp. VM2412.</title>
        <authorList>
            <person name="Tak E.J."/>
            <person name="Bae J.-W."/>
        </authorList>
    </citation>
    <scope>NUCLEOTIDE SEQUENCE [LARGE SCALE GENOMIC DNA]</scope>
    <source>
        <strain evidence="3">VM2412</strain>
    </source>
</reference>
<feature type="compositionally biased region" description="Basic and acidic residues" evidence="1">
    <location>
        <begin position="9"/>
        <end position="20"/>
    </location>
</feature>
<feature type="region of interest" description="Disordered" evidence="1">
    <location>
        <begin position="246"/>
        <end position="326"/>
    </location>
</feature>
<protein>
    <submittedName>
        <fullName evidence="2">Uncharacterized protein</fullName>
    </submittedName>
</protein>
<dbReference type="RefSeq" id="WP_096803751.1">
    <property type="nucleotide sequence ID" value="NZ_CP023563.1"/>
</dbReference>
<sequence length="326" mass="34807">MSTASAPHDGGREGPTHDDQSLLTVDGPRPWLRTIYAHLRHYTPSQSLFLVALGADTYAQNDSTEPGHDKLATFTSLDLSDLSTAVNGLLLPRPAAPFDHAALMRPRRGRKGARAAYVLTLPDPAPEDPEMAVDGERPATGLLSLLPRLDLTLSDRLVLTTLTLLSIDGAEVAVTTRRLAHLCGISRTTAVQAIARLTSHQPKGTPGAVMGRPPLLLPLAPTVGQRPARYRLDLLPSLRSGDQVGARVSVQNPEPEPSTSDQVGARVSARVGDQVGARVGDQFSRDNLTSPDLTSPIERASVSTAVRARRSAEPQSMDHHASVDAR</sequence>
<dbReference type="Proteomes" id="UP000218165">
    <property type="component" value="Chromosome"/>
</dbReference>
<accession>A0A291GQW9</accession>
<name>A0A291GQW9_9MICO</name>
<evidence type="ECO:0000256" key="1">
    <source>
        <dbReference type="SAM" id="MobiDB-lite"/>
    </source>
</evidence>
<feature type="compositionally biased region" description="Polar residues" evidence="1">
    <location>
        <begin position="249"/>
        <end position="262"/>
    </location>
</feature>
<proteinExistence type="predicted"/>
<keyword evidence="3" id="KW-1185">Reference proteome</keyword>
<dbReference type="AlphaFoldDB" id="A0A291GQW9"/>
<evidence type="ECO:0000313" key="3">
    <source>
        <dbReference type="Proteomes" id="UP000218165"/>
    </source>
</evidence>
<feature type="compositionally biased region" description="Basic and acidic residues" evidence="1">
    <location>
        <begin position="310"/>
        <end position="326"/>
    </location>
</feature>
<organism evidence="2 3">
    <name type="scientific">Brachybacterium vulturis</name>
    <dbReference type="NCBI Taxonomy" id="2017484"/>
    <lineage>
        <taxon>Bacteria</taxon>
        <taxon>Bacillati</taxon>
        <taxon>Actinomycetota</taxon>
        <taxon>Actinomycetes</taxon>
        <taxon>Micrococcales</taxon>
        <taxon>Dermabacteraceae</taxon>
        <taxon>Brachybacterium</taxon>
    </lineage>
</organism>
<feature type="region of interest" description="Disordered" evidence="1">
    <location>
        <begin position="1"/>
        <end position="24"/>
    </location>
</feature>
<dbReference type="KEGG" id="brz:CFK38_14740"/>
<dbReference type="EMBL" id="CP023563">
    <property type="protein sequence ID" value="ATG52641.1"/>
    <property type="molecule type" value="Genomic_DNA"/>
</dbReference>